<sequence>MIDELYSREILRRATQLAHVGRLEAPDGAADRTARLCGSTIHVEVKLADGVITDFAQEVEACALGQAAAAILSQSVIGAPITEVVAARDAMKAMLKGGEFAYPERFADFAILQSVKDFPARHASTLLALEATVEAIRGKSPCDKNASEMVEGD</sequence>
<gene>
    <name evidence="2" type="ORF">EM6_0272</name>
</gene>
<proteinExistence type="predicted"/>
<protein>
    <submittedName>
        <fullName evidence="2">Iron-sulfur cluster assembly scaffold protein IscU</fullName>
    </submittedName>
</protein>
<organism evidence="2 3">
    <name type="scientific">Asticcacaulis excentricus</name>
    <dbReference type="NCBI Taxonomy" id="78587"/>
    <lineage>
        <taxon>Bacteria</taxon>
        <taxon>Pseudomonadati</taxon>
        <taxon>Pseudomonadota</taxon>
        <taxon>Alphaproteobacteria</taxon>
        <taxon>Caulobacterales</taxon>
        <taxon>Caulobacteraceae</taxon>
        <taxon>Asticcacaulis</taxon>
    </lineage>
</organism>
<evidence type="ECO:0000313" key="3">
    <source>
        <dbReference type="Proteomes" id="UP000278756"/>
    </source>
</evidence>
<evidence type="ECO:0000259" key="1">
    <source>
        <dbReference type="Pfam" id="PF01592"/>
    </source>
</evidence>
<dbReference type="InterPro" id="IPR002871">
    <property type="entry name" value="NIF_FeS_clus_asmbl_NifU_N"/>
</dbReference>
<dbReference type="GO" id="GO:0016226">
    <property type="term" value="P:iron-sulfur cluster assembly"/>
    <property type="evidence" value="ECO:0007669"/>
    <property type="project" value="InterPro"/>
</dbReference>
<dbReference type="Pfam" id="PF01592">
    <property type="entry name" value="NifU_N"/>
    <property type="match status" value="1"/>
</dbReference>
<reference evidence="3" key="1">
    <citation type="journal article" date="2017" name="Biotechnol. Biofuels">
        <title>Evaluation of environmental bacterial communities as a factor affecting the growth of duckweed Lemna minor.</title>
        <authorList>
            <person name="Ishizawa H."/>
            <person name="Kuroda M."/>
            <person name="Morikawa M."/>
            <person name="Ike M."/>
        </authorList>
    </citation>
    <scope>NUCLEOTIDE SEQUENCE [LARGE SCALE GENOMIC DNA]</scope>
    <source>
        <strain evidence="3">M6</strain>
    </source>
</reference>
<dbReference type="Gene3D" id="3.90.1010.10">
    <property type="match status" value="1"/>
</dbReference>
<evidence type="ECO:0000313" key="2">
    <source>
        <dbReference type="EMBL" id="BBF79702.1"/>
    </source>
</evidence>
<dbReference type="CDD" id="cd06664">
    <property type="entry name" value="IscU_like"/>
    <property type="match status" value="1"/>
</dbReference>
<reference evidence="3" key="2">
    <citation type="journal article" date="2017" name="Plant Physiol. Biochem.">
        <title>Differential oxidative and antioxidative response of duckweed Lemna minor toward plant growth promoting/inhibiting bacteria.</title>
        <authorList>
            <person name="Ishizawa H."/>
            <person name="Kuroda M."/>
            <person name="Morikawa M."/>
            <person name="Ike M."/>
        </authorList>
    </citation>
    <scope>NUCLEOTIDE SEQUENCE [LARGE SCALE GENOMIC DNA]</scope>
    <source>
        <strain evidence="3">M6</strain>
    </source>
</reference>
<name>A0A3G9FX68_9CAUL</name>
<dbReference type="EMBL" id="AP018827">
    <property type="protein sequence ID" value="BBF79702.1"/>
    <property type="molecule type" value="Genomic_DNA"/>
</dbReference>
<dbReference type="RefSeq" id="WP_126419694.1">
    <property type="nucleotide sequence ID" value="NZ_AP018827.1"/>
</dbReference>
<dbReference type="GO" id="GO:0005506">
    <property type="term" value="F:iron ion binding"/>
    <property type="evidence" value="ECO:0007669"/>
    <property type="project" value="InterPro"/>
</dbReference>
<dbReference type="GO" id="GO:0051536">
    <property type="term" value="F:iron-sulfur cluster binding"/>
    <property type="evidence" value="ECO:0007669"/>
    <property type="project" value="InterPro"/>
</dbReference>
<dbReference type="OrthoDB" id="7857113at2"/>
<accession>A0A3G9FX68</accession>
<dbReference type="Proteomes" id="UP000278756">
    <property type="component" value="Chromosome 1"/>
</dbReference>
<dbReference type="SUPFAM" id="SSF82649">
    <property type="entry name" value="SufE/NifU"/>
    <property type="match status" value="1"/>
</dbReference>
<dbReference type="AlphaFoldDB" id="A0A3G9FX68"/>
<feature type="domain" description="NIF system FeS cluster assembly NifU N-terminal" evidence="1">
    <location>
        <begin position="6"/>
        <end position="123"/>
    </location>
</feature>